<proteinExistence type="predicted"/>
<dbReference type="RefSeq" id="WP_168907502.1">
    <property type="nucleotide sequence ID" value="NZ_CP051428.1"/>
</dbReference>
<dbReference type="EMBL" id="CP051428">
    <property type="protein sequence ID" value="QJC51924.1"/>
    <property type="molecule type" value="Genomic_DNA"/>
</dbReference>
<gene>
    <name evidence="1" type="ORF">HGI30_10425</name>
</gene>
<evidence type="ECO:0000313" key="1">
    <source>
        <dbReference type="EMBL" id="QJC51924.1"/>
    </source>
</evidence>
<reference evidence="1 2" key="1">
    <citation type="submission" date="2020-04" db="EMBL/GenBank/DDBJ databases">
        <title>Novel Paenibacillus strain UniB2 isolated from commercial digestive syrup.</title>
        <authorList>
            <person name="Thorat V."/>
            <person name="Kirdat K."/>
            <person name="Tiwarekar B."/>
            <person name="Yadav A."/>
        </authorList>
    </citation>
    <scope>NUCLEOTIDE SEQUENCE [LARGE SCALE GENOMIC DNA]</scope>
    <source>
        <strain evidence="1 2">UniB2</strain>
    </source>
</reference>
<sequence>MKPYFNGKAWIVKDPERLRPLAAFGKVPLLGIGIEVEECYMHCAKAFKRSHAWEQQHWLPAEERPRSAEIISAHVRQLGLSPEDIAASQRESFTKRLY</sequence>
<dbReference type="Proteomes" id="UP000502136">
    <property type="component" value="Chromosome"/>
</dbReference>
<organism evidence="1 2">
    <name type="scientific">Paenibacillus albicereus</name>
    <dbReference type="NCBI Taxonomy" id="2726185"/>
    <lineage>
        <taxon>Bacteria</taxon>
        <taxon>Bacillati</taxon>
        <taxon>Bacillota</taxon>
        <taxon>Bacilli</taxon>
        <taxon>Bacillales</taxon>
        <taxon>Paenibacillaceae</taxon>
        <taxon>Paenibacillus</taxon>
    </lineage>
</organism>
<evidence type="ECO:0000313" key="2">
    <source>
        <dbReference type="Proteomes" id="UP000502136"/>
    </source>
</evidence>
<name>A0A6H2GWX2_9BACL</name>
<keyword evidence="2" id="KW-1185">Reference proteome</keyword>
<accession>A0A6H2GWX2</accession>
<dbReference type="KEGG" id="palr:HGI30_10425"/>
<protein>
    <recommendedName>
        <fullName evidence="3">Phosphohydrolase</fullName>
    </recommendedName>
</protein>
<evidence type="ECO:0008006" key="3">
    <source>
        <dbReference type="Google" id="ProtNLM"/>
    </source>
</evidence>
<dbReference type="AlphaFoldDB" id="A0A6H2GWX2"/>